<keyword evidence="7" id="KW-1185">Reference proteome</keyword>
<evidence type="ECO:0000256" key="4">
    <source>
        <dbReference type="SAM" id="MobiDB-lite"/>
    </source>
</evidence>
<keyword evidence="3" id="KW-0378">Hydrolase</keyword>
<dbReference type="Gene3D" id="3.40.395.10">
    <property type="entry name" value="Adenoviral Proteinase, Chain A"/>
    <property type="match status" value="1"/>
</dbReference>
<dbReference type="STRING" id="4540.A0A3L6SVC4"/>
<proteinExistence type="inferred from homology"/>
<dbReference type="AlphaFoldDB" id="A0A3L6SVC4"/>
<organism evidence="6 7">
    <name type="scientific">Panicum miliaceum</name>
    <name type="common">Proso millet</name>
    <name type="synonym">Broomcorn millet</name>
    <dbReference type="NCBI Taxonomy" id="4540"/>
    <lineage>
        <taxon>Eukaryota</taxon>
        <taxon>Viridiplantae</taxon>
        <taxon>Streptophyta</taxon>
        <taxon>Embryophyta</taxon>
        <taxon>Tracheophyta</taxon>
        <taxon>Spermatophyta</taxon>
        <taxon>Magnoliopsida</taxon>
        <taxon>Liliopsida</taxon>
        <taxon>Poales</taxon>
        <taxon>Poaceae</taxon>
        <taxon>PACMAD clade</taxon>
        <taxon>Panicoideae</taxon>
        <taxon>Panicodae</taxon>
        <taxon>Paniceae</taxon>
        <taxon>Panicinae</taxon>
        <taxon>Panicum</taxon>
        <taxon>Panicum sect. Panicum</taxon>
    </lineage>
</organism>
<name>A0A3L6SVC4_PANMI</name>
<accession>A0A3L6SVC4</accession>
<evidence type="ECO:0000256" key="1">
    <source>
        <dbReference type="ARBA" id="ARBA00005234"/>
    </source>
</evidence>
<dbReference type="SUPFAM" id="SSF54001">
    <property type="entry name" value="Cysteine proteinases"/>
    <property type="match status" value="1"/>
</dbReference>
<dbReference type="PANTHER" id="PTHR33018:SF34">
    <property type="entry name" value="OS02G0472350 PROTEIN"/>
    <property type="match status" value="1"/>
</dbReference>
<evidence type="ECO:0000259" key="5">
    <source>
        <dbReference type="Pfam" id="PF02902"/>
    </source>
</evidence>
<dbReference type="EMBL" id="PQIB02000003">
    <property type="protein sequence ID" value="RLN28319.1"/>
    <property type="molecule type" value="Genomic_DNA"/>
</dbReference>
<protein>
    <recommendedName>
        <fullName evidence="5">Ubiquitin-like protease family profile domain-containing protein</fullName>
    </recommendedName>
</protein>
<keyword evidence="2" id="KW-0645">Protease</keyword>
<evidence type="ECO:0000256" key="2">
    <source>
        <dbReference type="ARBA" id="ARBA00022670"/>
    </source>
</evidence>
<comment type="caution">
    <text evidence="6">The sequence shown here is derived from an EMBL/GenBank/DDBJ whole genome shotgun (WGS) entry which is preliminary data.</text>
</comment>
<dbReference type="InterPro" id="IPR003653">
    <property type="entry name" value="Peptidase_C48_C"/>
</dbReference>
<feature type="compositionally biased region" description="Basic and acidic residues" evidence="4">
    <location>
        <begin position="46"/>
        <end position="68"/>
    </location>
</feature>
<dbReference type="InterPro" id="IPR038765">
    <property type="entry name" value="Papain-like_cys_pep_sf"/>
</dbReference>
<dbReference type="PANTHER" id="PTHR33018">
    <property type="entry name" value="OS10G0338966 PROTEIN-RELATED"/>
    <property type="match status" value="1"/>
</dbReference>
<feature type="compositionally biased region" description="Acidic residues" evidence="4">
    <location>
        <begin position="117"/>
        <end position="144"/>
    </location>
</feature>
<feature type="compositionally biased region" description="Acidic residues" evidence="4">
    <location>
        <begin position="27"/>
        <end position="38"/>
    </location>
</feature>
<dbReference type="GO" id="GO:0008234">
    <property type="term" value="F:cysteine-type peptidase activity"/>
    <property type="evidence" value="ECO:0007669"/>
    <property type="project" value="InterPro"/>
</dbReference>
<evidence type="ECO:0000256" key="3">
    <source>
        <dbReference type="ARBA" id="ARBA00022801"/>
    </source>
</evidence>
<gene>
    <name evidence="6" type="ORF">C2845_PM05G17070</name>
</gene>
<sequence length="527" mass="61141">MEEVESPPLAMEEVEEARKTRVREYSEWGEEDESEVEEGQQPPLKRVFDADRTKTLEWRNDLAERFENSGRGPGDEEQAPPAMTTGHHKHAREDNYFIKLHLVGDLLLIRPSYVASDDEWSGEDSSSESEEEDKAGAAEEEAAAEDGTVRNRRRKPRKPVKWPKDLVVVKEIDEGGLPTKKRARLRLRLLAGLIARQKIPLVLPGFKSLDKMENWRLFDTWVTPLLKFPEDMKTTGFRQLMMITAKAWRNHKSKLKTHFIKQGLTPFAKYPYIQPEDWDNFVKMIESEEAEKESQRFKKPRDGQRSDMYDLFNVDALDVSLLRFFTLQMVQETKEWPAPVGFLDPELMPLSTIRSCPSYVVEYVTKALQKHSKKKFIMFAHNTIGHWVLVIIIPKWKKVLYFNSLRSQARDHLSLKEVINEAFNVHCTTMKVDNSSGLQHVTKFSCHQQPPGNACGFYVVNHMMDAMELLSIDGDREEEFEVRTNALSQEELHAIHEKIANFLMNQVISEKGEFHWRNKNPGFNLKV</sequence>
<reference evidence="7" key="1">
    <citation type="journal article" date="2019" name="Nat. Commun.">
        <title>The genome of broomcorn millet.</title>
        <authorList>
            <person name="Zou C."/>
            <person name="Miki D."/>
            <person name="Li D."/>
            <person name="Tang Q."/>
            <person name="Xiao L."/>
            <person name="Rajput S."/>
            <person name="Deng P."/>
            <person name="Jia W."/>
            <person name="Huang R."/>
            <person name="Zhang M."/>
            <person name="Sun Y."/>
            <person name="Hu J."/>
            <person name="Fu X."/>
            <person name="Schnable P.S."/>
            <person name="Li F."/>
            <person name="Zhang H."/>
            <person name="Feng B."/>
            <person name="Zhu X."/>
            <person name="Liu R."/>
            <person name="Schnable J.C."/>
            <person name="Zhu J.-K."/>
            <person name="Zhang H."/>
        </authorList>
    </citation>
    <scope>NUCLEOTIDE SEQUENCE [LARGE SCALE GENOMIC DNA]</scope>
</reference>
<feature type="domain" description="Ubiquitin-like protease family profile" evidence="5">
    <location>
        <begin position="342"/>
        <end position="500"/>
    </location>
</feature>
<dbReference type="Pfam" id="PF02902">
    <property type="entry name" value="Peptidase_C48"/>
    <property type="match status" value="1"/>
</dbReference>
<evidence type="ECO:0000313" key="6">
    <source>
        <dbReference type="EMBL" id="RLN28319.1"/>
    </source>
</evidence>
<dbReference type="OrthoDB" id="681398at2759"/>
<dbReference type="Proteomes" id="UP000275267">
    <property type="component" value="Unassembled WGS sequence"/>
</dbReference>
<feature type="region of interest" description="Disordered" evidence="4">
    <location>
        <begin position="117"/>
        <end position="156"/>
    </location>
</feature>
<feature type="region of interest" description="Disordered" evidence="4">
    <location>
        <begin position="1"/>
        <end position="88"/>
    </location>
</feature>
<feature type="compositionally biased region" description="Basic and acidic residues" evidence="4">
    <location>
        <begin position="16"/>
        <end position="26"/>
    </location>
</feature>
<dbReference type="GO" id="GO:0006508">
    <property type="term" value="P:proteolysis"/>
    <property type="evidence" value="ECO:0007669"/>
    <property type="project" value="UniProtKB-KW"/>
</dbReference>
<evidence type="ECO:0000313" key="7">
    <source>
        <dbReference type="Proteomes" id="UP000275267"/>
    </source>
</evidence>
<comment type="similarity">
    <text evidence="1">Belongs to the peptidase C48 family.</text>
</comment>